<evidence type="ECO:0000313" key="2">
    <source>
        <dbReference type="EMBL" id="CAB1435276.1"/>
    </source>
</evidence>
<evidence type="ECO:0000313" key="3">
    <source>
        <dbReference type="Proteomes" id="UP001153269"/>
    </source>
</evidence>
<organism evidence="2 3">
    <name type="scientific">Pleuronectes platessa</name>
    <name type="common">European plaice</name>
    <dbReference type="NCBI Taxonomy" id="8262"/>
    <lineage>
        <taxon>Eukaryota</taxon>
        <taxon>Metazoa</taxon>
        <taxon>Chordata</taxon>
        <taxon>Craniata</taxon>
        <taxon>Vertebrata</taxon>
        <taxon>Euteleostomi</taxon>
        <taxon>Actinopterygii</taxon>
        <taxon>Neopterygii</taxon>
        <taxon>Teleostei</taxon>
        <taxon>Neoteleostei</taxon>
        <taxon>Acanthomorphata</taxon>
        <taxon>Carangaria</taxon>
        <taxon>Pleuronectiformes</taxon>
        <taxon>Pleuronectoidei</taxon>
        <taxon>Pleuronectidae</taxon>
        <taxon>Pleuronectes</taxon>
    </lineage>
</organism>
<feature type="region of interest" description="Disordered" evidence="1">
    <location>
        <begin position="116"/>
        <end position="135"/>
    </location>
</feature>
<reference evidence="2" key="1">
    <citation type="submission" date="2020-03" db="EMBL/GenBank/DDBJ databases">
        <authorList>
            <person name="Weist P."/>
        </authorList>
    </citation>
    <scope>NUCLEOTIDE SEQUENCE</scope>
</reference>
<accession>A0A9N7UR68</accession>
<name>A0A9N7UR68_PLEPL</name>
<dbReference type="EMBL" id="CADEAL010001757">
    <property type="protein sequence ID" value="CAB1435276.1"/>
    <property type="molecule type" value="Genomic_DNA"/>
</dbReference>
<evidence type="ECO:0000256" key="1">
    <source>
        <dbReference type="SAM" id="MobiDB-lite"/>
    </source>
</evidence>
<dbReference type="Proteomes" id="UP001153269">
    <property type="component" value="Unassembled WGS sequence"/>
</dbReference>
<keyword evidence="3" id="KW-1185">Reference proteome</keyword>
<proteinExistence type="predicted"/>
<sequence>MSSTLATVERRNSLINCKRPLEPDSMSAAICLDRLGLFLEELSLTESLTFLAVTVNCGADGAGYCSSTADTTSNQDFSYRAVSTHSRRWCLVSGRFVLDLDIRNFVSSLEFGEPCSSDMDSRRVAAGSDRPVFTQ</sequence>
<dbReference type="AlphaFoldDB" id="A0A9N7UR68"/>
<protein>
    <submittedName>
        <fullName evidence="2">Uncharacterized protein</fullName>
    </submittedName>
</protein>
<comment type="caution">
    <text evidence="2">The sequence shown here is derived from an EMBL/GenBank/DDBJ whole genome shotgun (WGS) entry which is preliminary data.</text>
</comment>
<gene>
    <name evidence="2" type="ORF">PLEPLA_LOCUS23368</name>
</gene>